<gene>
    <name evidence="8" type="primary">LOC103507008</name>
</gene>
<dbReference type="SUPFAM" id="SSF57667">
    <property type="entry name" value="beta-beta-alpha zinc fingers"/>
    <property type="match status" value="2"/>
</dbReference>
<accession>A0A3Q0ING3</accession>
<dbReference type="PROSITE" id="PS50157">
    <property type="entry name" value="ZINC_FINGER_C2H2_2"/>
    <property type="match status" value="4"/>
</dbReference>
<dbReference type="InterPro" id="IPR013087">
    <property type="entry name" value="Znf_C2H2_type"/>
</dbReference>
<dbReference type="PROSITE" id="PS00028">
    <property type="entry name" value="ZINC_FINGER_C2H2_1"/>
    <property type="match status" value="4"/>
</dbReference>
<feature type="domain" description="C2H2-type" evidence="6">
    <location>
        <begin position="57"/>
        <end position="86"/>
    </location>
</feature>
<dbReference type="GO" id="GO:0000978">
    <property type="term" value="F:RNA polymerase II cis-regulatory region sequence-specific DNA binding"/>
    <property type="evidence" value="ECO:0007669"/>
    <property type="project" value="TreeGrafter"/>
</dbReference>
<dbReference type="PANTHER" id="PTHR23235">
    <property type="entry name" value="KRUEPPEL-LIKE TRANSCRIPTION FACTOR"/>
    <property type="match status" value="1"/>
</dbReference>
<dbReference type="SMART" id="SM00355">
    <property type="entry name" value="ZnF_C2H2"/>
    <property type="match status" value="4"/>
</dbReference>
<keyword evidence="3" id="KW-0862">Zinc</keyword>
<reference evidence="8" key="1">
    <citation type="submission" date="2025-08" db="UniProtKB">
        <authorList>
            <consortium name="RefSeq"/>
        </authorList>
    </citation>
    <scope>IDENTIFICATION</scope>
</reference>
<evidence type="ECO:0000313" key="7">
    <source>
        <dbReference type="Proteomes" id="UP000079169"/>
    </source>
</evidence>
<keyword evidence="2 4" id="KW-0863">Zinc-finger</keyword>
<evidence type="ECO:0000256" key="4">
    <source>
        <dbReference type="PROSITE-ProRule" id="PRU00042"/>
    </source>
</evidence>
<feature type="compositionally biased region" description="Low complexity" evidence="5">
    <location>
        <begin position="178"/>
        <end position="187"/>
    </location>
</feature>
<dbReference type="FunFam" id="3.30.160.60:FF:000007">
    <property type="entry name" value="Basic krueppel-like factor 3"/>
    <property type="match status" value="1"/>
</dbReference>
<organism evidence="7 8">
    <name type="scientific">Diaphorina citri</name>
    <name type="common">Asian citrus psyllid</name>
    <dbReference type="NCBI Taxonomy" id="121845"/>
    <lineage>
        <taxon>Eukaryota</taxon>
        <taxon>Metazoa</taxon>
        <taxon>Ecdysozoa</taxon>
        <taxon>Arthropoda</taxon>
        <taxon>Hexapoda</taxon>
        <taxon>Insecta</taxon>
        <taxon>Pterygota</taxon>
        <taxon>Neoptera</taxon>
        <taxon>Paraneoptera</taxon>
        <taxon>Hemiptera</taxon>
        <taxon>Sternorrhyncha</taxon>
        <taxon>Psylloidea</taxon>
        <taxon>Psyllidae</taxon>
        <taxon>Diaphorininae</taxon>
        <taxon>Diaphorina</taxon>
    </lineage>
</organism>
<keyword evidence="7" id="KW-1185">Reference proteome</keyword>
<dbReference type="InterPro" id="IPR036236">
    <property type="entry name" value="Znf_C2H2_sf"/>
</dbReference>
<keyword evidence="1" id="KW-0479">Metal-binding</keyword>
<dbReference type="PaxDb" id="121845-A0A3Q0ING3"/>
<feature type="domain" description="C2H2-type" evidence="6">
    <location>
        <begin position="87"/>
        <end position="116"/>
    </location>
</feature>
<dbReference type="Pfam" id="PF00096">
    <property type="entry name" value="zf-C2H2"/>
    <property type="match status" value="3"/>
</dbReference>
<proteinExistence type="predicted"/>
<protein>
    <submittedName>
        <fullName evidence="8">Zinc finger protein 628-like isoform X1</fullName>
    </submittedName>
</protein>
<dbReference type="GeneID" id="103507008"/>
<dbReference type="PANTHER" id="PTHR23235:SF120">
    <property type="entry name" value="KRUPPEL-LIKE FACTOR 15"/>
    <property type="match status" value="1"/>
</dbReference>
<feature type="domain" description="C2H2-type" evidence="6">
    <location>
        <begin position="117"/>
        <end position="144"/>
    </location>
</feature>
<dbReference type="Gene3D" id="3.30.160.60">
    <property type="entry name" value="Classic Zinc Finger"/>
    <property type="match status" value="3"/>
</dbReference>
<feature type="region of interest" description="Disordered" evidence="5">
    <location>
        <begin position="168"/>
        <end position="251"/>
    </location>
</feature>
<name>A0A3Q0ING3_DIACI</name>
<dbReference type="AlphaFoldDB" id="A0A3Q0ING3"/>
<evidence type="ECO:0000259" key="6">
    <source>
        <dbReference type="PROSITE" id="PS50157"/>
    </source>
</evidence>
<feature type="compositionally biased region" description="Low complexity" evidence="5">
    <location>
        <begin position="207"/>
        <end position="240"/>
    </location>
</feature>
<evidence type="ECO:0000256" key="3">
    <source>
        <dbReference type="ARBA" id="ARBA00022833"/>
    </source>
</evidence>
<dbReference type="Proteomes" id="UP000079169">
    <property type="component" value="Unplaced"/>
</dbReference>
<evidence type="ECO:0000256" key="2">
    <source>
        <dbReference type="ARBA" id="ARBA00022771"/>
    </source>
</evidence>
<evidence type="ECO:0000256" key="1">
    <source>
        <dbReference type="ARBA" id="ARBA00022723"/>
    </source>
</evidence>
<evidence type="ECO:0000256" key="5">
    <source>
        <dbReference type="SAM" id="MobiDB-lite"/>
    </source>
</evidence>
<dbReference type="STRING" id="121845.A0A3Q0ING3"/>
<dbReference type="RefSeq" id="XP_026677777.1">
    <property type="nucleotide sequence ID" value="XM_026821976.1"/>
</dbReference>
<dbReference type="GO" id="GO:0008270">
    <property type="term" value="F:zinc ion binding"/>
    <property type="evidence" value="ECO:0007669"/>
    <property type="project" value="UniProtKB-KW"/>
</dbReference>
<evidence type="ECO:0000313" key="8">
    <source>
        <dbReference type="RefSeq" id="XP_026677777.1"/>
    </source>
</evidence>
<dbReference type="GO" id="GO:0000981">
    <property type="term" value="F:DNA-binding transcription factor activity, RNA polymerase II-specific"/>
    <property type="evidence" value="ECO:0007669"/>
    <property type="project" value="TreeGrafter"/>
</dbReference>
<sequence>MMHSVFSDLKENDEILDEYKDLLVSVCTPTMSAGRTPCSCLFCAQGGVRSDDGVKLHCCPYENCGKTYRKTSHLKVHLRSHSGEKPFKCQWGACEREFSRSDELKRHMRTHTDDKRFLCAHCDKRFMRSDHLHKHQKIHTRDTKVMLCPYCPRRFRRPEYLEGHKVTHTEEEKNAAGKPSQQVKPQQTKPPPPSPSSKETKPPPPSSKTTKSLPPSSKTNTSLLPSSKKNKSSPPSKNSTSPPPKKTKPLAPQPLMVAEEIKEEPPSPPPEDYEESKEKFLLSHSLVPVAKLRLRQIDDLMEKVRPCYSNNISKCNSMYNASVPEGSLEMSNVVSGWHLDACHMKQLLIHYPYKIKKKYF</sequence>
<feature type="domain" description="C2H2-type" evidence="6">
    <location>
        <begin position="146"/>
        <end position="173"/>
    </location>
</feature>